<dbReference type="PANTHER" id="PTHR46901">
    <property type="entry name" value="GH04942P"/>
    <property type="match status" value="1"/>
</dbReference>
<dbReference type="AlphaFoldDB" id="A0A0V0QUD7"/>
<protein>
    <recommendedName>
        <fullName evidence="1">DOMON domain-containing protein</fullName>
    </recommendedName>
</protein>
<dbReference type="Proteomes" id="UP000054937">
    <property type="component" value="Unassembled WGS sequence"/>
</dbReference>
<dbReference type="Pfam" id="PF03351">
    <property type="entry name" value="DOMON"/>
    <property type="match status" value="1"/>
</dbReference>
<reference evidence="2 3" key="1">
    <citation type="journal article" date="2015" name="Sci. Rep.">
        <title>Genome of the facultative scuticociliatosis pathogen Pseudocohnilembus persalinus provides insight into its virulence through horizontal gene transfer.</title>
        <authorList>
            <person name="Xiong J."/>
            <person name="Wang G."/>
            <person name="Cheng J."/>
            <person name="Tian M."/>
            <person name="Pan X."/>
            <person name="Warren A."/>
            <person name="Jiang C."/>
            <person name="Yuan D."/>
            <person name="Miao W."/>
        </authorList>
    </citation>
    <scope>NUCLEOTIDE SEQUENCE [LARGE SCALE GENOMIC DNA]</scope>
    <source>
        <strain evidence="2">36N120E</strain>
    </source>
</reference>
<accession>A0A0V0QUD7</accession>
<dbReference type="InterPro" id="IPR005018">
    <property type="entry name" value="DOMON_domain"/>
</dbReference>
<comment type="caution">
    <text evidence="2">The sequence shown here is derived from an EMBL/GenBank/DDBJ whole genome shotgun (WGS) entry which is preliminary data.</text>
</comment>
<sequence length="292" mass="33727">MNSEVKIFSEVGMILKWGFSENDKVDFYMEIKQSSWMSIGIGSSMKEADVFYTEIDGPNLKLIDGSLHGYHDPKIDNQNDLIILGYRVSNSITSVKFQRAFDTGDSNDKVLLKDNDYTFIAAYTNSDSVQEHSGSQAVESHETSIKYFVKNNNHNKELENLISQGFSYKQVQAKLNEEIKYCIFGNKIISLQNIFHPGGNYIFNKIYGREIDRFFFGGYALEGDNRRSHQHTPKAELFTLKNVVGELKLPESHLILKHTNKKQKIDCTYYNAWHISQLKQKIKYDYIINQEI</sequence>
<dbReference type="OrthoDB" id="19261at2759"/>
<dbReference type="InParanoid" id="A0A0V0QUD7"/>
<dbReference type="InterPro" id="IPR045266">
    <property type="entry name" value="DOH_DOMON"/>
</dbReference>
<dbReference type="CDD" id="cd09631">
    <property type="entry name" value="DOMON_DOH"/>
    <property type="match status" value="1"/>
</dbReference>
<dbReference type="SMART" id="SM00664">
    <property type="entry name" value="DoH"/>
    <property type="match status" value="1"/>
</dbReference>
<name>A0A0V0QUD7_PSEPJ</name>
<evidence type="ECO:0000313" key="2">
    <source>
        <dbReference type="EMBL" id="KRX05977.1"/>
    </source>
</evidence>
<organism evidence="2 3">
    <name type="scientific">Pseudocohnilembus persalinus</name>
    <name type="common">Ciliate</name>
    <dbReference type="NCBI Taxonomy" id="266149"/>
    <lineage>
        <taxon>Eukaryota</taxon>
        <taxon>Sar</taxon>
        <taxon>Alveolata</taxon>
        <taxon>Ciliophora</taxon>
        <taxon>Intramacronucleata</taxon>
        <taxon>Oligohymenophorea</taxon>
        <taxon>Scuticociliatia</taxon>
        <taxon>Philasterida</taxon>
        <taxon>Pseudocohnilembidae</taxon>
        <taxon>Pseudocohnilembus</taxon>
    </lineage>
</organism>
<dbReference type="SUPFAM" id="SSF49344">
    <property type="entry name" value="CBD9-like"/>
    <property type="match status" value="1"/>
</dbReference>
<dbReference type="Gene3D" id="2.60.40.1210">
    <property type="entry name" value="Cellobiose dehydrogenase, cytochrome domain"/>
    <property type="match status" value="1"/>
</dbReference>
<feature type="domain" description="DOMON" evidence="1">
    <location>
        <begin position="11"/>
        <end position="124"/>
    </location>
</feature>
<evidence type="ECO:0000259" key="1">
    <source>
        <dbReference type="PROSITE" id="PS50836"/>
    </source>
</evidence>
<dbReference type="PROSITE" id="PS50836">
    <property type="entry name" value="DOMON"/>
    <property type="match status" value="1"/>
</dbReference>
<dbReference type="PANTHER" id="PTHR46901:SF2">
    <property type="entry name" value="GH04942P"/>
    <property type="match status" value="1"/>
</dbReference>
<evidence type="ECO:0000313" key="3">
    <source>
        <dbReference type="Proteomes" id="UP000054937"/>
    </source>
</evidence>
<gene>
    <name evidence="2" type="ORF">PPERSA_01055</name>
</gene>
<keyword evidence="3" id="KW-1185">Reference proteome</keyword>
<proteinExistence type="predicted"/>
<dbReference type="EMBL" id="LDAU01000102">
    <property type="protein sequence ID" value="KRX05977.1"/>
    <property type="molecule type" value="Genomic_DNA"/>
</dbReference>